<dbReference type="SUPFAM" id="SSF55811">
    <property type="entry name" value="Nudix"/>
    <property type="match status" value="1"/>
</dbReference>
<dbReference type="PROSITE" id="PS51462">
    <property type="entry name" value="NUDIX"/>
    <property type="match status" value="1"/>
</dbReference>
<organism evidence="4 5">
    <name type="scientific">Cymbomonas tetramitiformis</name>
    <dbReference type="NCBI Taxonomy" id="36881"/>
    <lineage>
        <taxon>Eukaryota</taxon>
        <taxon>Viridiplantae</taxon>
        <taxon>Chlorophyta</taxon>
        <taxon>Pyramimonadophyceae</taxon>
        <taxon>Pyramimonadales</taxon>
        <taxon>Pyramimonadaceae</taxon>
        <taxon>Cymbomonas</taxon>
    </lineage>
</organism>
<evidence type="ECO:0000259" key="3">
    <source>
        <dbReference type="PROSITE" id="PS51462"/>
    </source>
</evidence>
<evidence type="ECO:0000256" key="1">
    <source>
        <dbReference type="ARBA" id="ARBA00005582"/>
    </source>
</evidence>
<protein>
    <recommendedName>
        <fullName evidence="3">Nudix hydrolase domain-containing protein</fullName>
    </recommendedName>
</protein>
<dbReference type="Pfam" id="PF18290">
    <property type="entry name" value="Nudix_hydro"/>
    <property type="match status" value="1"/>
</dbReference>
<feature type="domain" description="Nudix hydrolase" evidence="3">
    <location>
        <begin position="178"/>
        <end position="310"/>
    </location>
</feature>
<gene>
    <name evidence="4" type="ORF">CYMTET_11474</name>
</gene>
<comment type="caution">
    <text evidence="4">The sequence shown here is derived from an EMBL/GenBank/DDBJ whole genome shotgun (WGS) entry which is preliminary data.</text>
</comment>
<name>A0AAE0GM98_9CHLO</name>
<evidence type="ECO:0000256" key="2">
    <source>
        <dbReference type="ARBA" id="ARBA00022801"/>
    </source>
</evidence>
<dbReference type="GO" id="GO:0047631">
    <property type="term" value="F:ADP-ribose diphosphatase activity"/>
    <property type="evidence" value="ECO:0007669"/>
    <property type="project" value="TreeGrafter"/>
</dbReference>
<dbReference type="InterPro" id="IPR015797">
    <property type="entry name" value="NUDIX_hydrolase-like_dom_sf"/>
</dbReference>
<dbReference type="AlphaFoldDB" id="A0AAE0GM98"/>
<dbReference type="PANTHER" id="PTHR13994:SF13">
    <property type="entry name" value="FI03680P"/>
    <property type="match status" value="1"/>
</dbReference>
<evidence type="ECO:0000313" key="5">
    <source>
        <dbReference type="Proteomes" id="UP001190700"/>
    </source>
</evidence>
<dbReference type="GO" id="GO:0051287">
    <property type="term" value="F:NAD binding"/>
    <property type="evidence" value="ECO:0007669"/>
    <property type="project" value="TreeGrafter"/>
</dbReference>
<dbReference type="InterPro" id="IPR040618">
    <property type="entry name" value="Pre-Nudix"/>
</dbReference>
<keyword evidence="2" id="KW-0378">Hydrolase</keyword>
<evidence type="ECO:0000313" key="4">
    <source>
        <dbReference type="EMBL" id="KAK3280704.1"/>
    </source>
</evidence>
<reference evidence="4 5" key="1">
    <citation type="journal article" date="2015" name="Genome Biol. Evol.">
        <title>Comparative Genomics of a Bacterivorous Green Alga Reveals Evolutionary Causalities and Consequences of Phago-Mixotrophic Mode of Nutrition.</title>
        <authorList>
            <person name="Burns J.A."/>
            <person name="Paasch A."/>
            <person name="Narechania A."/>
            <person name="Kim E."/>
        </authorList>
    </citation>
    <scope>NUCLEOTIDE SEQUENCE [LARGE SCALE GENOMIC DNA]</scope>
    <source>
        <strain evidence="4 5">PLY_AMNH</strain>
    </source>
</reference>
<dbReference type="PRINTS" id="PR00502">
    <property type="entry name" value="NUDIXFAMILY"/>
</dbReference>
<accession>A0AAE0GM98</accession>
<keyword evidence="5" id="KW-1185">Reference proteome</keyword>
<dbReference type="InterPro" id="IPR000086">
    <property type="entry name" value="NUDIX_hydrolase_dom"/>
</dbReference>
<dbReference type="GO" id="GO:0035529">
    <property type="term" value="F:NADH pyrophosphatase activity"/>
    <property type="evidence" value="ECO:0007669"/>
    <property type="project" value="TreeGrafter"/>
</dbReference>
<dbReference type="EMBL" id="LGRX02004296">
    <property type="protein sequence ID" value="KAK3280704.1"/>
    <property type="molecule type" value="Genomic_DNA"/>
</dbReference>
<dbReference type="PANTHER" id="PTHR13994">
    <property type="entry name" value="NUDIX HYDROLASE RELATED"/>
    <property type="match status" value="1"/>
</dbReference>
<dbReference type="Gene3D" id="3.90.79.10">
    <property type="entry name" value="Nucleoside Triphosphate Pyrophosphohydrolase"/>
    <property type="match status" value="1"/>
</dbReference>
<dbReference type="InterPro" id="IPR003293">
    <property type="entry name" value="Nudix_hydrolase6-like"/>
</dbReference>
<sequence>MRTGERMWRWCASALTGTVLRNRHRHALMRPALPHLIQERLLTTPFFRIRMRCSASSGDDPLAESFPITKLPYRGALLDLRISASAASSFSTCEQEGNAPMSPEDFRARLCRTVADLRADGFLSCMLQLPIELAGLAAVAHQAEGFVFHHCPPGVGSEVVLKLWLQDAEEDKVPPFATHQVGCAGMVINERGELLVVKEAHTSGSSARKPQWKLPGGLLDLGESFEDGSCREVFEETGIETTFSSILCFWHRHGLLWGKSDLYVVCLLRPRTNEIQADPGEISDCAWIPMDEFVRSESHPLILKVCDVLLERTKAAPEGPFVEGGAIDLTPIAEVKRFEVRWPEREPYSTYFPIPRDGA</sequence>
<comment type="similarity">
    <text evidence="1">Belongs to the Nudix hydrolase family.</text>
</comment>
<dbReference type="Proteomes" id="UP001190700">
    <property type="component" value="Unassembled WGS sequence"/>
</dbReference>
<proteinExistence type="inferred from homology"/>
<dbReference type="CDD" id="cd04670">
    <property type="entry name" value="NUDIX_ASFGF2_Nudt6"/>
    <property type="match status" value="1"/>
</dbReference>
<dbReference type="InterPro" id="IPR020476">
    <property type="entry name" value="Nudix_hydrolase"/>
</dbReference>
<dbReference type="Gene3D" id="3.40.630.30">
    <property type="match status" value="1"/>
</dbReference>
<dbReference type="Pfam" id="PF00293">
    <property type="entry name" value="NUDIX"/>
    <property type="match status" value="1"/>
</dbReference>